<dbReference type="Proteomes" id="UP000198323">
    <property type="component" value="Unassembled WGS sequence"/>
</dbReference>
<dbReference type="OrthoDB" id="9837391at2759"/>
<name>A0A226N7E6_CALSU</name>
<keyword evidence="2" id="KW-1185">Reference proteome</keyword>
<dbReference type="AlphaFoldDB" id="A0A226N7E6"/>
<evidence type="ECO:0000313" key="1">
    <source>
        <dbReference type="EMBL" id="OXB63199.1"/>
    </source>
</evidence>
<comment type="caution">
    <text evidence="1">The sequence shown here is derived from an EMBL/GenBank/DDBJ whole genome shotgun (WGS) entry which is preliminary data.</text>
</comment>
<accession>A0A226N7E6</accession>
<organism evidence="1 2">
    <name type="scientific">Callipepla squamata</name>
    <name type="common">Scaled quail</name>
    <dbReference type="NCBI Taxonomy" id="9009"/>
    <lineage>
        <taxon>Eukaryota</taxon>
        <taxon>Metazoa</taxon>
        <taxon>Chordata</taxon>
        <taxon>Craniata</taxon>
        <taxon>Vertebrata</taxon>
        <taxon>Euteleostomi</taxon>
        <taxon>Archelosauria</taxon>
        <taxon>Archosauria</taxon>
        <taxon>Dinosauria</taxon>
        <taxon>Saurischia</taxon>
        <taxon>Theropoda</taxon>
        <taxon>Coelurosauria</taxon>
        <taxon>Aves</taxon>
        <taxon>Neognathae</taxon>
        <taxon>Galloanserae</taxon>
        <taxon>Galliformes</taxon>
        <taxon>Odontophoridae</taxon>
        <taxon>Callipepla</taxon>
    </lineage>
</organism>
<proteinExistence type="predicted"/>
<evidence type="ECO:0000313" key="2">
    <source>
        <dbReference type="Proteomes" id="UP000198323"/>
    </source>
</evidence>
<dbReference type="EMBL" id="MCFN01000177">
    <property type="protein sequence ID" value="OXB63199.1"/>
    <property type="molecule type" value="Genomic_DNA"/>
</dbReference>
<gene>
    <name evidence="1" type="ORF">ASZ78_016348</name>
</gene>
<protein>
    <submittedName>
        <fullName evidence="1">Uncharacterized protein</fullName>
    </submittedName>
</protein>
<reference evidence="1 2" key="1">
    <citation type="submission" date="2016-07" db="EMBL/GenBank/DDBJ databases">
        <title>Disparate Historic Effective Population Sizes Predicted by Modern Levels of Genome Diversity for the Scaled Quail (Callipepla squamata) and the Northern Bobwhite (Colinus virginianus): Inferences from First and Second Generation Draft Genome Assemblies for Sympatric New World Quail.</title>
        <authorList>
            <person name="Oldeschulte D.L."/>
            <person name="Halley Y.A."/>
            <person name="Bhattarai E.K."/>
            <person name="Brashear W.A."/>
            <person name="Hill J."/>
            <person name="Metz R.P."/>
            <person name="Johnson C.D."/>
            <person name="Rollins D."/>
            <person name="Peterson M.J."/>
            <person name="Bickhart D.M."/>
            <person name="Decker J.E."/>
            <person name="Seabury C.M."/>
        </authorList>
    </citation>
    <scope>NUCLEOTIDE SEQUENCE [LARGE SCALE GENOMIC DNA]</scope>
    <source>
        <strain evidence="1 2">Texas</strain>
        <tissue evidence="1">Leg muscle</tissue>
    </source>
</reference>
<sequence>MLQERIGTHLAWNYVILILLHSINSSEFARSATDISAIFAWCGRIFNFGMSPIMLLCLLAEEALIDCVGLYTCMYTHIDFTNVTA</sequence>
<dbReference type="STRING" id="9009.A0A226N7E6"/>